<comment type="caution">
    <text evidence="3">The sequence shown here is derived from an EMBL/GenBank/DDBJ whole genome shotgun (WGS) entry which is preliminary data.</text>
</comment>
<evidence type="ECO:0000313" key="4">
    <source>
        <dbReference type="Proteomes" id="UP001175227"/>
    </source>
</evidence>
<feature type="region of interest" description="Disordered" evidence="2">
    <location>
        <begin position="495"/>
        <end position="518"/>
    </location>
</feature>
<evidence type="ECO:0008006" key="5">
    <source>
        <dbReference type="Google" id="ProtNLM"/>
    </source>
</evidence>
<organism evidence="3 4">
    <name type="scientific">Armillaria novae-zelandiae</name>
    <dbReference type="NCBI Taxonomy" id="153914"/>
    <lineage>
        <taxon>Eukaryota</taxon>
        <taxon>Fungi</taxon>
        <taxon>Dikarya</taxon>
        <taxon>Basidiomycota</taxon>
        <taxon>Agaricomycotina</taxon>
        <taxon>Agaricomycetes</taxon>
        <taxon>Agaricomycetidae</taxon>
        <taxon>Agaricales</taxon>
        <taxon>Marasmiineae</taxon>
        <taxon>Physalacriaceae</taxon>
        <taxon>Armillaria</taxon>
    </lineage>
</organism>
<reference evidence="3" key="1">
    <citation type="submission" date="2023-06" db="EMBL/GenBank/DDBJ databases">
        <authorList>
            <consortium name="Lawrence Berkeley National Laboratory"/>
            <person name="Ahrendt S."/>
            <person name="Sahu N."/>
            <person name="Indic B."/>
            <person name="Wong-Bajracharya J."/>
            <person name="Merenyi Z."/>
            <person name="Ke H.-M."/>
            <person name="Monk M."/>
            <person name="Kocsube S."/>
            <person name="Drula E."/>
            <person name="Lipzen A."/>
            <person name="Balint B."/>
            <person name="Henrissat B."/>
            <person name="Andreopoulos B."/>
            <person name="Martin F.M."/>
            <person name="Harder C.B."/>
            <person name="Rigling D."/>
            <person name="Ford K.L."/>
            <person name="Foster G.D."/>
            <person name="Pangilinan J."/>
            <person name="Papanicolaou A."/>
            <person name="Barry K."/>
            <person name="LaButti K."/>
            <person name="Viragh M."/>
            <person name="Koriabine M."/>
            <person name="Yan M."/>
            <person name="Riley R."/>
            <person name="Champramary S."/>
            <person name="Plett K.L."/>
            <person name="Tsai I.J."/>
            <person name="Slot J."/>
            <person name="Sipos G."/>
            <person name="Plett J."/>
            <person name="Nagy L.G."/>
            <person name="Grigoriev I.V."/>
        </authorList>
    </citation>
    <scope>NUCLEOTIDE SEQUENCE</scope>
    <source>
        <strain evidence="3">ICMP 16352</strain>
    </source>
</reference>
<evidence type="ECO:0000256" key="2">
    <source>
        <dbReference type="SAM" id="MobiDB-lite"/>
    </source>
</evidence>
<accession>A0AA39NW05</accession>
<sequence length="548" mass="62096">MTSEYRWSQMLEAYAAPATPEELEVEELSAFYAGRDDEEEAYRIAVEAHKLWVAEKLKVEKAVVAAEKKARERVRKLQELKSRKEAEEERIAKEVEEKKREEAAAMEAEQKRLAEAKEEAAGTRHLLKEQTVMSLRALINSRLEEVIRSHGGAPNNSHNTVPLSLVYTVINHYSLSFAARQAAEVAEAAAKAAEGDEDEETTENAVVEKEKVWEELRHKRAEKGKPRATRAVESRKRKRLTRSVIEDSEEERTVGPSDERPNKKAKGKAADRGEFHGSEKCGHCRADGARCIMSATMRSCEQCRIRKAKCLWIEEAEPSALEQVVDLLQDLHVRFAEMEDRMARIERGLEAIGGHVDDLVDNFEEGDALEYPRDFIPAVSAEEWKVLREELGKLKGANSKALRRAMRLCLDQDVAQVWYAHMTSAEFNGQDPFELANMELWCRNRGNGDLDWVIAASTRFRDAHTKFYNIGGHRKEWVLWKEYLKGSEEFLVEDSEGELEEDEEVRAEMLPESGADRVPGIVDLVRQVKGKGKDKEVESGEASSSADA</sequence>
<feature type="coiled-coil region" evidence="1">
    <location>
        <begin position="63"/>
        <end position="126"/>
    </location>
</feature>
<dbReference type="EMBL" id="JAUEPR010000038">
    <property type="protein sequence ID" value="KAK0472700.1"/>
    <property type="molecule type" value="Genomic_DNA"/>
</dbReference>
<gene>
    <name evidence="3" type="ORF">IW261DRAFT_1570530</name>
</gene>
<proteinExistence type="predicted"/>
<evidence type="ECO:0000313" key="3">
    <source>
        <dbReference type="EMBL" id="KAK0472700.1"/>
    </source>
</evidence>
<dbReference type="AlphaFoldDB" id="A0AA39NW05"/>
<feature type="region of interest" description="Disordered" evidence="2">
    <location>
        <begin position="529"/>
        <end position="548"/>
    </location>
</feature>
<feature type="compositionally biased region" description="Basic residues" evidence="2">
    <location>
        <begin position="218"/>
        <end position="228"/>
    </location>
</feature>
<name>A0AA39NW05_9AGAR</name>
<feature type="region of interest" description="Disordered" evidence="2">
    <location>
        <begin position="218"/>
        <end position="279"/>
    </location>
</feature>
<feature type="compositionally biased region" description="Acidic residues" evidence="2">
    <location>
        <begin position="495"/>
        <end position="505"/>
    </location>
</feature>
<evidence type="ECO:0000256" key="1">
    <source>
        <dbReference type="SAM" id="Coils"/>
    </source>
</evidence>
<keyword evidence="4" id="KW-1185">Reference proteome</keyword>
<dbReference type="Proteomes" id="UP001175227">
    <property type="component" value="Unassembled WGS sequence"/>
</dbReference>
<keyword evidence="1" id="KW-0175">Coiled coil</keyword>
<protein>
    <recommendedName>
        <fullName evidence="5">Zn(2)-C6 fungal-type domain-containing protein</fullName>
    </recommendedName>
</protein>
<feature type="compositionally biased region" description="Basic and acidic residues" evidence="2">
    <location>
        <begin position="251"/>
        <end position="279"/>
    </location>
</feature>